<feature type="non-terminal residue" evidence="3">
    <location>
        <position position="162"/>
    </location>
</feature>
<name>E2B6E1_HARSA</name>
<dbReference type="GO" id="GO:0008270">
    <property type="term" value="F:zinc ion binding"/>
    <property type="evidence" value="ECO:0007669"/>
    <property type="project" value="UniProtKB-KW"/>
</dbReference>
<dbReference type="InterPro" id="IPR036875">
    <property type="entry name" value="Znf_CCHC_sf"/>
</dbReference>
<dbReference type="InterPro" id="IPR001878">
    <property type="entry name" value="Znf_CCHC"/>
</dbReference>
<dbReference type="Proteomes" id="UP000008237">
    <property type="component" value="Unassembled WGS sequence"/>
</dbReference>
<reference evidence="3 4" key="1">
    <citation type="journal article" date="2010" name="Science">
        <title>Genomic comparison of the ants Camponotus floridanus and Harpegnathos saltator.</title>
        <authorList>
            <person name="Bonasio R."/>
            <person name="Zhang G."/>
            <person name="Ye C."/>
            <person name="Mutti N.S."/>
            <person name="Fang X."/>
            <person name="Qin N."/>
            <person name="Donahue G."/>
            <person name="Yang P."/>
            <person name="Li Q."/>
            <person name="Li C."/>
            <person name="Zhang P."/>
            <person name="Huang Z."/>
            <person name="Berger S.L."/>
            <person name="Reinberg D."/>
            <person name="Wang J."/>
            <person name="Liebig J."/>
        </authorList>
    </citation>
    <scope>NUCLEOTIDE SEQUENCE [LARGE SCALE GENOMIC DNA]</scope>
    <source>
        <strain evidence="3 4">R22 G/1</strain>
    </source>
</reference>
<dbReference type="EMBL" id="GL445963">
    <property type="protein sequence ID" value="EFN88737.1"/>
    <property type="molecule type" value="Genomic_DNA"/>
</dbReference>
<sequence length="162" mass="17135">NGGVILEIAGQDGRSKADRLARDLQDALSGDAVVSRPTRRTELRLVGLEDSVTTLMVRVTILRATGCPPDDLQIGEIRRSSGGLGGVWVRCPLTPAQKLVKAGGLIVGWGKAQIRVLEDRPLQCYKCLHYGHMAATCQTDNGLAGRCFRCGGAGHVAQGCAA</sequence>
<dbReference type="SMART" id="SM00343">
    <property type="entry name" value="ZnF_C2HC"/>
    <property type="match status" value="2"/>
</dbReference>
<dbReference type="PROSITE" id="PS50158">
    <property type="entry name" value="ZF_CCHC"/>
    <property type="match status" value="1"/>
</dbReference>
<evidence type="ECO:0000313" key="4">
    <source>
        <dbReference type="Proteomes" id="UP000008237"/>
    </source>
</evidence>
<dbReference type="AlphaFoldDB" id="E2B6E1"/>
<keyword evidence="1" id="KW-0863">Zinc-finger</keyword>
<gene>
    <name evidence="3" type="ORF">EAI_04328</name>
</gene>
<evidence type="ECO:0000313" key="3">
    <source>
        <dbReference type="EMBL" id="EFN88737.1"/>
    </source>
</evidence>
<dbReference type="OMA" id="WGKAQIR"/>
<protein>
    <recommendedName>
        <fullName evidence="2">CCHC-type domain-containing protein</fullName>
    </recommendedName>
</protein>
<organism evidence="4">
    <name type="scientific">Harpegnathos saltator</name>
    <name type="common">Jerdon's jumping ant</name>
    <dbReference type="NCBI Taxonomy" id="610380"/>
    <lineage>
        <taxon>Eukaryota</taxon>
        <taxon>Metazoa</taxon>
        <taxon>Ecdysozoa</taxon>
        <taxon>Arthropoda</taxon>
        <taxon>Hexapoda</taxon>
        <taxon>Insecta</taxon>
        <taxon>Pterygota</taxon>
        <taxon>Neoptera</taxon>
        <taxon>Endopterygota</taxon>
        <taxon>Hymenoptera</taxon>
        <taxon>Apocrita</taxon>
        <taxon>Aculeata</taxon>
        <taxon>Formicoidea</taxon>
        <taxon>Formicidae</taxon>
        <taxon>Ponerinae</taxon>
        <taxon>Ponerini</taxon>
        <taxon>Harpegnathos</taxon>
    </lineage>
</organism>
<keyword evidence="1" id="KW-0479">Metal-binding</keyword>
<dbReference type="GO" id="GO:0003676">
    <property type="term" value="F:nucleic acid binding"/>
    <property type="evidence" value="ECO:0007669"/>
    <property type="project" value="InterPro"/>
</dbReference>
<proteinExistence type="predicted"/>
<dbReference type="SUPFAM" id="SSF57756">
    <property type="entry name" value="Retrovirus zinc finger-like domains"/>
    <property type="match status" value="1"/>
</dbReference>
<dbReference type="OrthoDB" id="7554281at2759"/>
<evidence type="ECO:0000256" key="1">
    <source>
        <dbReference type="PROSITE-ProRule" id="PRU00047"/>
    </source>
</evidence>
<feature type="domain" description="CCHC-type" evidence="2">
    <location>
        <begin position="146"/>
        <end position="160"/>
    </location>
</feature>
<keyword evidence="1" id="KW-0862">Zinc</keyword>
<evidence type="ECO:0000259" key="2">
    <source>
        <dbReference type="PROSITE" id="PS50158"/>
    </source>
</evidence>
<feature type="non-terminal residue" evidence="3">
    <location>
        <position position="1"/>
    </location>
</feature>
<dbReference type="InParanoid" id="E2B6E1"/>
<dbReference type="Gene3D" id="4.10.60.10">
    <property type="entry name" value="Zinc finger, CCHC-type"/>
    <property type="match status" value="1"/>
</dbReference>
<keyword evidence="4" id="KW-1185">Reference proteome</keyword>
<accession>E2B6E1</accession>